<reference evidence="3" key="3">
    <citation type="submission" date="2015-04" db="UniProtKB">
        <authorList>
            <consortium name="EnsemblPlants"/>
        </authorList>
    </citation>
    <scope>IDENTIFICATION</scope>
    <source>
        <strain evidence="3">cv. Jemalong A17</strain>
    </source>
</reference>
<dbReference type="EnsemblPlants" id="KEH43328">
    <property type="protein sequence ID" value="KEH43328"/>
    <property type="gene ID" value="MTR_1g090747"/>
</dbReference>
<gene>
    <name evidence="2" type="ordered locus">MTR_1g090747</name>
</gene>
<dbReference type="EMBL" id="CM001217">
    <property type="protein sequence ID" value="KEH43328.1"/>
    <property type="molecule type" value="Genomic_DNA"/>
</dbReference>
<protein>
    <submittedName>
        <fullName evidence="2 3">Uncharacterized protein</fullName>
    </submittedName>
</protein>
<sequence length="156" mass="18386">MLRDEDKNKHDAYRRDISKNNRHKTSENINVAITPNNKYIQSCFETARMHRRQLQYAHDNLHVSAENCAALLNRNQGKKLIAKHLQYTLSTLGRSAVTQIWTLQQQLHRPPNHFDYEEKNSRTTKCHNLAKTELRYLQSSILSHNTLLWIPKPFIV</sequence>
<evidence type="ECO:0000313" key="4">
    <source>
        <dbReference type="Proteomes" id="UP000002051"/>
    </source>
</evidence>
<accession>A0A072VPJ8</accession>
<name>A0A072VPJ8_MEDTR</name>
<evidence type="ECO:0000313" key="3">
    <source>
        <dbReference type="EnsemblPlants" id="KEH43328"/>
    </source>
</evidence>
<proteinExistence type="predicted"/>
<reference evidence="2 4" key="1">
    <citation type="journal article" date="2011" name="Nature">
        <title>The Medicago genome provides insight into the evolution of rhizobial symbioses.</title>
        <authorList>
            <person name="Young N.D."/>
            <person name="Debelle F."/>
            <person name="Oldroyd G.E."/>
            <person name="Geurts R."/>
            <person name="Cannon S.B."/>
            <person name="Udvardi M.K."/>
            <person name="Benedito V.A."/>
            <person name="Mayer K.F."/>
            <person name="Gouzy J."/>
            <person name="Schoof H."/>
            <person name="Van de Peer Y."/>
            <person name="Proost S."/>
            <person name="Cook D.R."/>
            <person name="Meyers B.C."/>
            <person name="Spannagl M."/>
            <person name="Cheung F."/>
            <person name="De Mita S."/>
            <person name="Krishnakumar V."/>
            <person name="Gundlach H."/>
            <person name="Zhou S."/>
            <person name="Mudge J."/>
            <person name="Bharti A.K."/>
            <person name="Murray J.D."/>
            <person name="Naoumkina M.A."/>
            <person name="Rosen B."/>
            <person name="Silverstein K.A."/>
            <person name="Tang H."/>
            <person name="Rombauts S."/>
            <person name="Zhao P.X."/>
            <person name="Zhou P."/>
            <person name="Barbe V."/>
            <person name="Bardou P."/>
            <person name="Bechner M."/>
            <person name="Bellec A."/>
            <person name="Berger A."/>
            <person name="Berges H."/>
            <person name="Bidwell S."/>
            <person name="Bisseling T."/>
            <person name="Choisne N."/>
            <person name="Couloux A."/>
            <person name="Denny R."/>
            <person name="Deshpande S."/>
            <person name="Dai X."/>
            <person name="Doyle J.J."/>
            <person name="Dudez A.M."/>
            <person name="Farmer A.D."/>
            <person name="Fouteau S."/>
            <person name="Franken C."/>
            <person name="Gibelin C."/>
            <person name="Gish J."/>
            <person name="Goldstein S."/>
            <person name="Gonzalez A.J."/>
            <person name="Green P.J."/>
            <person name="Hallab A."/>
            <person name="Hartog M."/>
            <person name="Hua A."/>
            <person name="Humphray S.J."/>
            <person name="Jeong D.H."/>
            <person name="Jing Y."/>
            <person name="Jocker A."/>
            <person name="Kenton S.M."/>
            <person name="Kim D.J."/>
            <person name="Klee K."/>
            <person name="Lai H."/>
            <person name="Lang C."/>
            <person name="Lin S."/>
            <person name="Macmil S.L."/>
            <person name="Magdelenat G."/>
            <person name="Matthews L."/>
            <person name="McCorrison J."/>
            <person name="Monaghan E.L."/>
            <person name="Mun J.H."/>
            <person name="Najar F.Z."/>
            <person name="Nicholson C."/>
            <person name="Noirot C."/>
            <person name="O'Bleness M."/>
            <person name="Paule C.R."/>
            <person name="Poulain J."/>
            <person name="Prion F."/>
            <person name="Qin B."/>
            <person name="Qu C."/>
            <person name="Retzel E.F."/>
            <person name="Riddle C."/>
            <person name="Sallet E."/>
            <person name="Samain S."/>
            <person name="Samson N."/>
            <person name="Sanders I."/>
            <person name="Saurat O."/>
            <person name="Scarpelli C."/>
            <person name="Schiex T."/>
            <person name="Segurens B."/>
            <person name="Severin A.J."/>
            <person name="Sherrier D.J."/>
            <person name="Shi R."/>
            <person name="Sims S."/>
            <person name="Singer S.R."/>
            <person name="Sinharoy S."/>
            <person name="Sterck L."/>
            <person name="Viollet A."/>
            <person name="Wang B.B."/>
            <person name="Wang K."/>
            <person name="Wang M."/>
            <person name="Wang X."/>
            <person name="Warfsmann J."/>
            <person name="Weissenbach J."/>
            <person name="White D.D."/>
            <person name="White J.D."/>
            <person name="Wiley G.B."/>
            <person name="Wincker P."/>
            <person name="Xing Y."/>
            <person name="Yang L."/>
            <person name="Yao Z."/>
            <person name="Ying F."/>
            <person name="Zhai J."/>
            <person name="Zhou L."/>
            <person name="Zuber A."/>
            <person name="Denarie J."/>
            <person name="Dixon R.A."/>
            <person name="May G.D."/>
            <person name="Schwartz D.C."/>
            <person name="Rogers J."/>
            <person name="Quetier F."/>
            <person name="Town C.D."/>
            <person name="Roe B.A."/>
        </authorList>
    </citation>
    <scope>NUCLEOTIDE SEQUENCE [LARGE SCALE GENOMIC DNA]</scope>
    <source>
        <strain evidence="2">A17</strain>
        <strain evidence="3 4">cv. Jemalong A17</strain>
    </source>
</reference>
<evidence type="ECO:0000256" key="1">
    <source>
        <dbReference type="SAM" id="MobiDB-lite"/>
    </source>
</evidence>
<feature type="region of interest" description="Disordered" evidence="1">
    <location>
        <begin position="1"/>
        <end position="23"/>
    </location>
</feature>
<feature type="compositionally biased region" description="Basic and acidic residues" evidence="1">
    <location>
        <begin position="1"/>
        <end position="19"/>
    </location>
</feature>
<dbReference type="Proteomes" id="UP000002051">
    <property type="component" value="Unassembled WGS sequence"/>
</dbReference>
<dbReference type="HOGENOM" id="CLU_1689332_0_0_1"/>
<evidence type="ECO:0000313" key="2">
    <source>
        <dbReference type="EMBL" id="KEH43328.1"/>
    </source>
</evidence>
<keyword evidence="4" id="KW-1185">Reference proteome</keyword>
<dbReference type="AlphaFoldDB" id="A0A072VPJ8"/>
<reference evidence="2 4" key="2">
    <citation type="journal article" date="2014" name="BMC Genomics">
        <title>An improved genome release (version Mt4.0) for the model legume Medicago truncatula.</title>
        <authorList>
            <person name="Tang H."/>
            <person name="Krishnakumar V."/>
            <person name="Bidwell S."/>
            <person name="Rosen B."/>
            <person name="Chan A."/>
            <person name="Zhou S."/>
            <person name="Gentzbittel L."/>
            <person name="Childs K.L."/>
            <person name="Yandell M."/>
            <person name="Gundlach H."/>
            <person name="Mayer K.F."/>
            <person name="Schwartz D.C."/>
            <person name="Town C.D."/>
        </authorList>
    </citation>
    <scope>GENOME REANNOTATION</scope>
    <source>
        <strain evidence="2">A17</strain>
        <strain evidence="3 4">cv. Jemalong A17</strain>
    </source>
</reference>
<organism evidence="2 4">
    <name type="scientific">Medicago truncatula</name>
    <name type="common">Barrel medic</name>
    <name type="synonym">Medicago tribuloides</name>
    <dbReference type="NCBI Taxonomy" id="3880"/>
    <lineage>
        <taxon>Eukaryota</taxon>
        <taxon>Viridiplantae</taxon>
        <taxon>Streptophyta</taxon>
        <taxon>Embryophyta</taxon>
        <taxon>Tracheophyta</taxon>
        <taxon>Spermatophyta</taxon>
        <taxon>Magnoliopsida</taxon>
        <taxon>eudicotyledons</taxon>
        <taxon>Gunneridae</taxon>
        <taxon>Pentapetalae</taxon>
        <taxon>rosids</taxon>
        <taxon>fabids</taxon>
        <taxon>Fabales</taxon>
        <taxon>Fabaceae</taxon>
        <taxon>Papilionoideae</taxon>
        <taxon>50 kb inversion clade</taxon>
        <taxon>NPAAA clade</taxon>
        <taxon>Hologalegina</taxon>
        <taxon>IRL clade</taxon>
        <taxon>Trifolieae</taxon>
        <taxon>Medicago</taxon>
    </lineage>
</organism>